<feature type="transmembrane region" description="Helical" evidence="1">
    <location>
        <begin position="12"/>
        <end position="30"/>
    </location>
</feature>
<sequence>MSSCYQQFYKIDFLWLFLIQAFKVITYHSLNSNYNISNQLI</sequence>
<dbReference type="KEGG" id="mya:MORIYA_1421"/>
<protein>
    <submittedName>
        <fullName evidence="2">Uncharacterized protein</fullName>
    </submittedName>
</protein>
<keyword evidence="1" id="KW-0472">Membrane</keyword>
<dbReference type="EMBL" id="LS483250">
    <property type="protein sequence ID" value="SQD77899.1"/>
    <property type="molecule type" value="Genomic_DNA"/>
</dbReference>
<reference evidence="3" key="1">
    <citation type="submission" date="2018-05" db="EMBL/GenBank/DDBJ databases">
        <authorList>
            <person name="Cea G.-C."/>
            <person name="William W."/>
        </authorList>
    </citation>
    <scope>NUCLEOTIDE SEQUENCE [LARGE SCALE GENOMIC DNA]</scope>
    <source>
        <strain evidence="3">DB21MT 5</strain>
    </source>
</reference>
<keyword evidence="1" id="KW-0812">Transmembrane</keyword>
<organism evidence="2 3">
    <name type="scientific">Moritella yayanosii</name>
    <dbReference type="NCBI Taxonomy" id="69539"/>
    <lineage>
        <taxon>Bacteria</taxon>
        <taxon>Pseudomonadati</taxon>
        <taxon>Pseudomonadota</taxon>
        <taxon>Gammaproteobacteria</taxon>
        <taxon>Alteromonadales</taxon>
        <taxon>Moritellaceae</taxon>
        <taxon>Moritella</taxon>
    </lineage>
</organism>
<keyword evidence="3" id="KW-1185">Reference proteome</keyword>
<accession>A0A330LMN2</accession>
<evidence type="ECO:0000313" key="3">
    <source>
        <dbReference type="Proteomes" id="UP000250163"/>
    </source>
</evidence>
<evidence type="ECO:0000256" key="1">
    <source>
        <dbReference type="SAM" id="Phobius"/>
    </source>
</evidence>
<dbReference type="Proteomes" id="UP000250163">
    <property type="component" value="Chromosome MORIYA"/>
</dbReference>
<name>A0A330LMN2_9GAMM</name>
<dbReference type="AlphaFoldDB" id="A0A330LMN2"/>
<gene>
    <name evidence="2" type="ORF">MORIYA_1421</name>
</gene>
<keyword evidence="1" id="KW-1133">Transmembrane helix</keyword>
<proteinExistence type="predicted"/>
<evidence type="ECO:0000313" key="2">
    <source>
        <dbReference type="EMBL" id="SQD77899.1"/>
    </source>
</evidence>